<dbReference type="NCBIfam" id="TIGR01484">
    <property type="entry name" value="HAD-SF-IIB"/>
    <property type="match status" value="1"/>
</dbReference>
<feature type="compositionally biased region" description="Low complexity" evidence="3">
    <location>
        <begin position="164"/>
        <end position="186"/>
    </location>
</feature>
<dbReference type="InterPro" id="IPR023214">
    <property type="entry name" value="HAD_sf"/>
</dbReference>
<dbReference type="OrthoDB" id="755951at2759"/>
<dbReference type="Gene3D" id="3.30.70.1020">
    <property type="entry name" value="Trehalose-6-phosphate phosphatase related protein, domain 2"/>
    <property type="match status" value="1"/>
</dbReference>
<evidence type="ECO:0000313" key="5">
    <source>
        <dbReference type="Proteomes" id="UP000284706"/>
    </source>
</evidence>
<accession>A0A409YT33</accession>
<dbReference type="FunFam" id="3.30.70.1020:FF:000002">
    <property type="entry name" value="Trehalose-6-phosphate synthase 2"/>
    <property type="match status" value="1"/>
</dbReference>
<dbReference type="Pfam" id="PF00982">
    <property type="entry name" value="Glyco_transf_20"/>
    <property type="match status" value="1"/>
</dbReference>
<dbReference type="CDD" id="cd01627">
    <property type="entry name" value="HAD_TPP"/>
    <property type="match status" value="1"/>
</dbReference>
<dbReference type="PANTHER" id="PTHR10788:SF123">
    <property type="entry name" value="TREHALOSE-PHOSPHATASE"/>
    <property type="match status" value="1"/>
</dbReference>
<dbReference type="CDD" id="cd03788">
    <property type="entry name" value="GT20_TPS"/>
    <property type="match status" value="1"/>
</dbReference>
<dbReference type="GO" id="GO:0005829">
    <property type="term" value="C:cytosol"/>
    <property type="evidence" value="ECO:0007669"/>
    <property type="project" value="TreeGrafter"/>
</dbReference>
<dbReference type="InterPro" id="IPR036412">
    <property type="entry name" value="HAD-like_sf"/>
</dbReference>
<dbReference type="NCBIfam" id="TIGR00685">
    <property type="entry name" value="T6PP"/>
    <property type="match status" value="1"/>
</dbReference>
<feature type="non-terminal residue" evidence="4">
    <location>
        <position position="861"/>
    </location>
</feature>
<dbReference type="STRING" id="231916.A0A409YT33"/>
<dbReference type="FunCoup" id="A0A409YT33">
    <property type="interactions" value="65"/>
</dbReference>
<evidence type="ECO:0000256" key="2">
    <source>
        <dbReference type="ARBA" id="ARBA00006330"/>
    </source>
</evidence>
<comment type="similarity">
    <text evidence="2">In the C-terminal section; belongs to the trehalose phosphatase family.</text>
</comment>
<dbReference type="InterPro" id="IPR003337">
    <property type="entry name" value="Trehalose_PPase"/>
</dbReference>
<dbReference type="GO" id="GO:0004805">
    <property type="term" value="F:trehalose-phosphatase activity"/>
    <property type="evidence" value="ECO:0007669"/>
    <property type="project" value="TreeGrafter"/>
</dbReference>
<dbReference type="GO" id="GO:0005992">
    <property type="term" value="P:trehalose biosynthetic process"/>
    <property type="evidence" value="ECO:0007669"/>
    <property type="project" value="InterPro"/>
</dbReference>
<name>A0A409YT33_9AGAR</name>
<dbReference type="Gene3D" id="3.40.50.2000">
    <property type="entry name" value="Glycogen Phosphorylase B"/>
    <property type="match status" value="2"/>
</dbReference>
<dbReference type="InterPro" id="IPR001830">
    <property type="entry name" value="Glyco_trans_20"/>
</dbReference>
<evidence type="ECO:0000256" key="1">
    <source>
        <dbReference type="ARBA" id="ARBA00005409"/>
    </source>
</evidence>
<keyword evidence="5" id="KW-1185">Reference proteome</keyword>
<reference evidence="4 5" key="1">
    <citation type="journal article" date="2018" name="Evol. Lett.">
        <title>Horizontal gene cluster transfer increased hallucinogenic mushroom diversity.</title>
        <authorList>
            <person name="Reynolds H.T."/>
            <person name="Vijayakumar V."/>
            <person name="Gluck-Thaler E."/>
            <person name="Korotkin H.B."/>
            <person name="Matheny P.B."/>
            <person name="Slot J.C."/>
        </authorList>
    </citation>
    <scope>NUCLEOTIDE SEQUENCE [LARGE SCALE GENOMIC DNA]</scope>
    <source>
        <strain evidence="4 5">SRW20</strain>
    </source>
</reference>
<protein>
    <submittedName>
        <fullName evidence="4">Uncharacterized protein</fullName>
    </submittedName>
</protein>
<evidence type="ECO:0000313" key="4">
    <source>
        <dbReference type="EMBL" id="PPR06153.1"/>
    </source>
</evidence>
<dbReference type="FunFam" id="3.40.50.2000:FF:000036">
    <property type="entry name" value="Alpha,alpha-trehalose-phosphate synthase subunit Tps2"/>
    <property type="match status" value="1"/>
</dbReference>
<dbReference type="InterPro" id="IPR006379">
    <property type="entry name" value="HAD-SF_hydro_IIB"/>
</dbReference>
<dbReference type="AlphaFoldDB" id="A0A409YT33"/>
<dbReference type="GO" id="GO:0003825">
    <property type="term" value="F:alpha,alpha-trehalose-phosphate synthase (UDP-forming) activity"/>
    <property type="evidence" value="ECO:0007669"/>
    <property type="project" value="TreeGrafter"/>
</dbReference>
<evidence type="ECO:0000256" key="3">
    <source>
        <dbReference type="SAM" id="MobiDB-lite"/>
    </source>
</evidence>
<feature type="region of interest" description="Disordered" evidence="3">
    <location>
        <begin position="162"/>
        <end position="189"/>
    </location>
</feature>
<dbReference type="InParanoid" id="A0A409YT33"/>
<dbReference type="EMBL" id="NHYE01000372">
    <property type="protein sequence ID" value="PPR06153.1"/>
    <property type="molecule type" value="Genomic_DNA"/>
</dbReference>
<dbReference type="Pfam" id="PF02358">
    <property type="entry name" value="Trehalose_PPase"/>
    <property type="match status" value="1"/>
</dbReference>
<comment type="caution">
    <text evidence="4">The sequence shown here is derived from an EMBL/GenBank/DDBJ whole genome shotgun (WGS) entry which is preliminary data.</text>
</comment>
<dbReference type="SUPFAM" id="SSF53756">
    <property type="entry name" value="UDP-Glycosyltransferase/glycogen phosphorylase"/>
    <property type="match status" value="1"/>
</dbReference>
<dbReference type="GO" id="GO:0005946">
    <property type="term" value="C:alpha,alpha-trehalose-phosphate synthase complex (UDP-forming)"/>
    <property type="evidence" value="ECO:0007669"/>
    <property type="project" value="TreeGrafter"/>
</dbReference>
<sequence length="861" mass="96305">MDSFSEPYPLKDISLAQVRASIRDLEVQHRQNGIPLSGRIIHVCHYLPITATLLSKAKGGSGDDREGKGSNLGVLSPPATPPSKPADVPREEVIPTPGDAEATGKAETTEPAEDKDKEEPQQIWGLGPRHGHAAMISGIMSLSQTHEQLIVGWTGDIYSPPPSATSSSGATTAAPASPAPALGGAAEKVPVDSITQRERALFEDALRAYRPKEGEWEWNEERLGGEGERERERTRFVPVWLEDKVAHGHYDGYCKQTLWPLFHYLLWQDVVTEYASADSNYPYYESANAAFARRIADVYEPGDLIWVHDYHLLLAPRLVREQIPDAVIGLFVHTPFPSSEVFRCLPRRKEILDGMLGANLVCFQTYSYSRHFISTCIRVCGYETTSRGIDVDGHVTAVMHCPVGIDAERVAKDLTRPGIKPKLEALRNLYEGKKIIVGRDKLDVVKGVIQKLRAFEKLLQDYPQWIGNVVMIQVTSPALTDSPKLERMVSELVAHINGEYGSLDFIPVHHYHQQLKKDEFYALLSVADLALITPLRDGMNTTSMEFVIAQNGTGKNPSVLSEFMGISKNMEDALLVNPWNLGDVAAAINQGLVMSPEEKAARHAKLYKVVTTHTAHTWAAVLVKMLLGQLGLQGMARRTPYIPKDLLEGLYVKARKRLFLFDYDGTLTSIVKIPSMATPSEATLEALDKLSQDPKNLVYIISGRDGAFLEQHLGHLTNVGFSAEHGGFVRERGSTEWVNFTKNLDMSWMSEVEEIFRYYTERTTGSHIEVKKSSITWHYRSADPEWGQFQCRQCQDLLENNLAHKRPIEVLVGKKNLEVRPLAVNKGEIVKRILYKNPDAEFIFCAGDDKVRSVLFFFFFF</sequence>
<gene>
    <name evidence="4" type="ORF">CVT26_005343</name>
</gene>
<dbReference type="SUPFAM" id="SSF56784">
    <property type="entry name" value="HAD-like"/>
    <property type="match status" value="1"/>
</dbReference>
<organism evidence="4 5">
    <name type="scientific">Gymnopilus dilepis</name>
    <dbReference type="NCBI Taxonomy" id="231916"/>
    <lineage>
        <taxon>Eukaryota</taxon>
        <taxon>Fungi</taxon>
        <taxon>Dikarya</taxon>
        <taxon>Basidiomycota</taxon>
        <taxon>Agaricomycotina</taxon>
        <taxon>Agaricomycetes</taxon>
        <taxon>Agaricomycetidae</taxon>
        <taxon>Agaricales</taxon>
        <taxon>Agaricineae</taxon>
        <taxon>Hymenogastraceae</taxon>
        <taxon>Gymnopilus</taxon>
    </lineage>
</organism>
<dbReference type="Proteomes" id="UP000284706">
    <property type="component" value="Unassembled WGS sequence"/>
</dbReference>
<feature type="region of interest" description="Disordered" evidence="3">
    <location>
        <begin position="57"/>
        <end position="127"/>
    </location>
</feature>
<comment type="similarity">
    <text evidence="1">In the N-terminal section; belongs to the glycosyltransferase 20 family.</text>
</comment>
<proteinExistence type="inferred from homology"/>
<feature type="compositionally biased region" description="Basic and acidic residues" evidence="3">
    <location>
        <begin position="102"/>
        <end position="120"/>
    </location>
</feature>
<dbReference type="PANTHER" id="PTHR10788">
    <property type="entry name" value="TREHALOSE-6-PHOSPHATE SYNTHASE"/>
    <property type="match status" value="1"/>
</dbReference>
<dbReference type="Gene3D" id="3.40.50.1000">
    <property type="entry name" value="HAD superfamily/HAD-like"/>
    <property type="match status" value="1"/>
</dbReference>